<dbReference type="EMBL" id="JAHYIQ010000001">
    <property type="protein sequence ID" value="KAK1137293.1"/>
    <property type="molecule type" value="Genomic_DNA"/>
</dbReference>
<name>A0AA40GG85_9HYME</name>
<dbReference type="Proteomes" id="UP001177670">
    <property type="component" value="Unassembled WGS sequence"/>
</dbReference>
<sequence length="102" mass="11872">MYRIESNAFLHTLEPSEKRLHKLGVQLFNRPFVLNRLTLSSIREFRDCSNHKELHLSGNELTTVPDVPRDLAFLKILDHGENRSSLYLYNSSFRNLDQLTGS</sequence>
<dbReference type="SUPFAM" id="SSF52058">
    <property type="entry name" value="L domain-like"/>
    <property type="match status" value="1"/>
</dbReference>
<gene>
    <name evidence="1" type="ORF">K0M31_001806</name>
</gene>
<proteinExistence type="predicted"/>
<dbReference type="Gene3D" id="3.80.10.10">
    <property type="entry name" value="Ribonuclease Inhibitor"/>
    <property type="match status" value="1"/>
</dbReference>
<dbReference type="AlphaFoldDB" id="A0AA40GG85"/>
<comment type="caution">
    <text evidence="1">The sequence shown here is derived from an EMBL/GenBank/DDBJ whole genome shotgun (WGS) entry which is preliminary data.</text>
</comment>
<evidence type="ECO:0000313" key="1">
    <source>
        <dbReference type="EMBL" id="KAK1137293.1"/>
    </source>
</evidence>
<reference evidence="1" key="1">
    <citation type="submission" date="2021-10" db="EMBL/GenBank/DDBJ databases">
        <title>Melipona bicolor Genome sequencing and assembly.</title>
        <authorList>
            <person name="Araujo N.S."/>
            <person name="Arias M.C."/>
        </authorList>
    </citation>
    <scope>NUCLEOTIDE SEQUENCE</scope>
    <source>
        <strain evidence="1">USP_2M_L1-L4_2017</strain>
        <tissue evidence="1">Whole body</tissue>
    </source>
</reference>
<organism evidence="1 2">
    <name type="scientific">Melipona bicolor</name>
    <dbReference type="NCBI Taxonomy" id="60889"/>
    <lineage>
        <taxon>Eukaryota</taxon>
        <taxon>Metazoa</taxon>
        <taxon>Ecdysozoa</taxon>
        <taxon>Arthropoda</taxon>
        <taxon>Hexapoda</taxon>
        <taxon>Insecta</taxon>
        <taxon>Pterygota</taxon>
        <taxon>Neoptera</taxon>
        <taxon>Endopterygota</taxon>
        <taxon>Hymenoptera</taxon>
        <taxon>Apocrita</taxon>
        <taxon>Aculeata</taxon>
        <taxon>Apoidea</taxon>
        <taxon>Anthophila</taxon>
        <taxon>Apidae</taxon>
        <taxon>Melipona</taxon>
    </lineage>
</organism>
<protein>
    <submittedName>
        <fullName evidence="1">Uncharacterized protein</fullName>
    </submittedName>
</protein>
<keyword evidence="2" id="KW-1185">Reference proteome</keyword>
<dbReference type="InterPro" id="IPR032675">
    <property type="entry name" value="LRR_dom_sf"/>
</dbReference>
<accession>A0AA40GG85</accession>
<evidence type="ECO:0000313" key="2">
    <source>
        <dbReference type="Proteomes" id="UP001177670"/>
    </source>
</evidence>